<dbReference type="Proteomes" id="UP000315289">
    <property type="component" value="Unassembled WGS sequence"/>
</dbReference>
<comment type="caution">
    <text evidence="1">The sequence shown here is derived from an EMBL/GenBank/DDBJ whole genome shotgun (WGS) entry which is preliminary data.</text>
</comment>
<protein>
    <submittedName>
        <fullName evidence="1">Uncharacterized protein</fullName>
    </submittedName>
</protein>
<reference evidence="1 2" key="1">
    <citation type="journal article" date="2019" name="Front. Microbiol.">
        <title>Ammonia Oxidation by the Arctic Terrestrial Thaumarchaeote Candidatus Nitrosocosmicus arcticus Is Stimulated by Increasing Temperatures.</title>
        <authorList>
            <person name="Alves R.J.E."/>
            <person name="Kerou M."/>
            <person name="Zappe A."/>
            <person name="Bittner R."/>
            <person name="Abby S.S."/>
            <person name="Schmidt H.A."/>
            <person name="Pfeifer K."/>
            <person name="Schleper C."/>
        </authorList>
    </citation>
    <scope>NUCLEOTIDE SEQUENCE [LARGE SCALE GENOMIC DNA]</scope>
    <source>
        <strain evidence="1 2">Kfb</strain>
    </source>
</reference>
<dbReference type="AlphaFoldDB" id="A0A557SV76"/>
<keyword evidence="2" id="KW-1185">Reference proteome</keyword>
<dbReference type="EMBL" id="VOAH01000007">
    <property type="protein sequence ID" value="TVP40509.1"/>
    <property type="molecule type" value="Genomic_DNA"/>
</dbReference>
<gene>
    <name evidence="1" type="ORF">NARC_70087</name>
</gene>
<sequence>MFDYQILIEIIKNFVIFIENLKQFGILSRNYEYYSASASYSEVWLILPGLPF</sequence>
<proteinExistence type="predicted"/>
<evidence type="ECO:0000313" key="1">
    <source>
        <dbReference type="EMBL" id="TVP40509.1"/>
    </source>
</evidence>
<organism evidence="1 2">
    <name type="scientific">Candidatus Nitrosocosmicus arcticus</name>
    <dbReference type="NCBI Taxonomy" id="2035267"/>
    <lineage>
        <taxon>Archaea</taxon>
        <taxon>Nitrososphaerota</taxon>
        <taxon>Nitrososphaeria</taxon>
        <taxon>Nitrososphaerales</taxon>
        <taxon>Nitrososphaeraceae</taxon>
        <taxon>Candidatus Nitrosocosmicus</taxon>
    </lineage>
</organism>
<name>A0A557SV76_9ARCH</name>
<evidence type="ECO:0000313" key="2">
    <source>
        <dbReference type="Proteomes" id="UP000315289"/>
    </source>
</evidence>
<accession>A0A557SV76</accession>